<dbReference type="PANTHER" id="PTHR10983:SF8">
    <property type="entry name" value="1-ACYL-SN-GLYCEROL-3-PHOSPHATE ACYLTRANSFERASE DELTA"/>
    <property type="match status" value="1"/>
</dbReference>
<dbReference type="InterPro" id="IPR032098">
    <property type="entry name" value="Acyltransf_C"/>
</dbReference>
<evidence type="ECO:0000256" key="17">
    <source>
        <dbReference type="ARBA" id="ARBA00035935"/>
    </source>
</evidence>
<comment type="catalytic activity">
    <reaction evidence="18">
        <text>(4Z,7Z,10Z,13Z,16Z,19Z)-docosahexaenoyl-CoA + 1-(9Z-octadecenoyl)-sn-glycero-3-phosphate = 1-(9Z-octadecenoyl)-2-(4Z,7Z,10Z,13Z,16Z,19Z-docosahexaenoyl)-sn-glycero-3-phosphate + CoA</text>
        <dbReference type="Rhea" id="RHEA:55312"/>
        <dbReference type="ChEBI" id="CHEBI:57287"/>
        <dbReference type="ChEBI" id="CHEBI:74298"/>
        <dbReference type="ChEBI" id="CHEBI:74544"/>
        <dbReference type="ChEBI" id="CHEBI:138723"/>
    </reaction>
    <physiologicalReaction direction="left-to-right" evidence="18">
        <dbReference type="Rhea" id="RHEA:55313"/>
    </physiologicalReaction>
</comment>
<keyword evidence="11 26" id="KW-1133">Transmembrane helix</keyword>
<evidence type="ECO:0000256" key="4">
    <source>
        <dbReference type="ARBA" id="ARBA00005189"/>
    </source>
</evidence>
<evidence type="ECO:0000256" key="12">
    <source>
        <dbReference type="ARBA" id="ARBA00023098"/>
    </source>
</evidence>
<dbReference type="CDD" id="cd07990">
    <property type="entry name" value="LPLAT_LCLAT1-like"/>
    <property type="match status" value="1"/>
</dbReference>
<comment type="subcellular location">
    <subcellularLocation>
        <location evidence="2">Endoplasmic reticulum membrane</location>
        <topology evidence="2">Multi-pass membrane protein</topology>
    </subcellularLocation>
</comment>
<comment type="catalytic activity">
    <reaction evidence="17">
        <text>(4Z,7Z,10Z,13Z,16Z,19Z)-docosahexaenoyl-CoA + 1-hexadecanoyl-sn-glycero-3-phosphate = 1-hexadecanoyl-2-(4Z,7Z,10Z,13Z,16Z,19Z-docosahexaenoyl)-sn-glycero-3-phosphate + CoA</text>
        <dbReference type="Rhea" id="RHEA:55300"/>
        <dbReference type="ChEBI" id="CHEBI:57287"/>
        <dbReference type="ChEBI" id="CHEBI:57518"/>
        <dbReference type="ChEBI" id="CHEBI:74298"/>
        <dbReference type="ChEBI" id="CHEBI:82928"/>
    </reaction>
    <physiologicalReaction direction="left-to-right" evidence="17">
        <dbReference type="Rhea" id="RHEA:55301"/>
    </physiologicalReaction>
</comment>
<dbReference type="GO" id="GO:0005741">
    <property type="term" value="C:mitochondrial outer membrane"/>
    <property type="evidence" value="ECO:0007669"/>
    <property type="project" value="TreeGrafter"/>
</dbReference>
<dbReference type="GO" id="GO:0003841">
    <property type="term" value="F:1-acylglycerol-3-phosphate O-acyltransferase activity"/>
    <property type="evidence" value="ECO:0007669"/>
    <property type="project" value="UniProtKB-EC"/>
</dbReference>
<accession>A0AAV7RVK3</accession>
<dbReference type="SMART" id="SM00563">
    <property type="entry name" value="PlsC"/>
    <property type="match status" value="1"/>
</dbReference>
<feature type="transmembrane region" description="Helical" evidence="26">
    <location>
        <begin position="1087"/>
        <end position="1106"/>
    </location>
</feature>
<evidence type="ECO:0000256" key="23">
    <source>
        <dbReference type="ARBA" id="ARBA00048232"/>
    </source>
</evidence>
<evidence type="ECO:0000256" key="20">
    <source>
        <dbReference type="ARBA" id="ARBA00041272"/>
    </source>
</evidence>
<dbReference type="EC" id="2.3.1.51" evidence="6"/>
<comment type="similarity">
    <text evidence="5">Belongs to the 1-acyl-sn-glycerol-3-phosphate acyltransferase family.</text>
</comment>
<feature type="transmembrane region" description="Helical" evidence="26">
    <location>
        <begin position="761"/>
        <end position="789"/>
    </location>
</feature>
<evidence type="ECO:0000256" key="14">
    <source>
        <dbReference type="ARBA" id="ARBA00023209"/>
    </source>
</evidence>
<evidence type="ECO:0000256" key="13">
    <source>
        <dbReference type="ARBA" id="ARBA00023136"/>
    </source>
</evidence>
<keyword evidence="16" id="KW-0012">Acyltransferase</keyword>
<feature type="region of interest" description="Disordered" evidence="25">
    <location>
        <begin position="396"/>
        <end position="421"/>
    </location>
</feature>
<evidence type="ECO:0000256" key="1">
    <source>
        <dbReference type="ARBA" id="ARBA00000300"/>
    </source>
</evidence>
<keyword evidence="8" id="KW-0808">Transferase</keyword>
<reference evidence="28" key="1">
    <citation type="journal article" date="2022" name="bioRxiv">
        <title>Sequencing and chromosome-scale assembly of the giantPleurodeles waltlgenome.</title>
        <authorList>
            <person name="Brown T."/>
            <person name="Elewa A."/>
            <person name="Iarovenko S."/>
            <person name="Subramanian E."/>
            <person name="Araus A.J."/>
            <person name="Petzold A."/>
            <person name="Susuki M."/>
            <person name="Suzuki K.-i.T."/>
            <person name="Hayashi T."/>
            <person name="Toyoda A."/>
            <person name="Oliveira C."/>
            <person name="Osipova E."/>
            <person name="Leigh N.D."/>
            <person name="Simon A."/>
            <person name="Yun M.H."/>
        </authorList>
    </citation>
    <scope>NUCLEOTIDE SEQUENCE</scope>
    <source>
        <strain evidence="28">20211129_DDA</strain>
        <tissue evidence="28">Liver</tissue>
    </source>
</reference>
<dbReference type="PANTHER" id="PTHR10983">
    <property type="entry name" value="1-ACYLGLYCEROL-3-PHOSPHATE ACYLTRANSFERASE-RELATED"/>
    <property type="match status" value="1"/>
</dbReference>
<evidence type="ECO:0000256" key="22">
    <source>
        <dbReference type="ARBA" id="ARBA00045404"/>
    </source>
</evidence>
<comment type="function">
    <text evidence="22">Converts 1-acyl-sn-glycerol-3-phosphate (lysophosphatidic acid or LPA) into 1,2-diacyl-sn-glycerol-3-phosphate (phosphatidic acid or PA) by incorporating an acyl moiety at the sn-2 position of the glycerol backbone. Exhibits high acyl-CoA specificity for polyunsaturated fatty acyl-CoA, especially docosahexaenoyl-CoA (22:6-CoA, DHA-CoA).</text>
</comment>
<evidence type="ECO:0000256" key="18">
    <source>
        <dbReference type="ARBA" id="ARBA00036892"/>
    </source>
</evidence>
<name>A0AAV7RVK3_PLEWA</name>
<dbReference type="Pfam" id="PF16076">
    <property type="entry name" value="Acyltransf_C"/>
    <property type="match status" value="1"/>
</dbReference>
<evidence type="ECO:0000256" key="19">
    <source>
        <dbReference type="ARBA" id="ARBA00040981"/>
    </source>
</evidence>
<feature type="compositionally biased region" description="Basic and acidic residues" evidence="25">
    <location>
        <begin position="403"/>
        <end position="413"/>
    </location>
</feature>
<comment type="catalytic activity">
    <reaction evidence="24">
        <text>1-octadecanoyl-sn-glycero-3-phosphate + (4Z,7Z,10Z,13Z,16Z,19Z)-docosahexaenoyl-CoA = 1-octadecanoyl-2-(4Z,7Z,10Z,13Z,16Z,19Z-docosahexaenoyl)-sn-glycero-3-phosphate + CoA</text>
        <dbReference type="Rhea" id="RHEA:55308"/>
        <dbReference type="ChEBI" id="CHEBI:57287"/>
        <dbReference type="ChEBI" id="CHEBI:74298"/>
        <dbReference type="ChEBI" id="CHEBI:74565"/>
        <dbReference type="ChEBI" id="CHEBI:77130"/>
    </reaction>
    <physiologicalReaction direction="left-to-right" evidence="24">
        <dbReference type="Rhea" id="RHEA:55309"/>
    </physiologicalReaction>
</comment>
<sequence length="1130" mass="125230">MAGNSVVQALRVLQEAGREDLIKEGVLEQAWVGLKQPKRSSAERVSAAVLACTSPESPKKFKKFKAKSVADRKVSVSPERSECIEQVSINLPCESGVRGGGARLLRRSGSSLRQRVAALGRGSSSSMAAGGGRGKAASMFGARAPSAMSAVSSGSQMVACGTSARAFKRARASRKAAKQTPLALESGGERGTALFEERTLGGAAKMATPSGIAVFGSVEQNNPNLGDGQGGGHFWESDIVILDSEEEGEIEEVEGLGRKGNFQQSEASGRPDGSRSLQWVPRVVSPMVRRVQEWEVANQSVFRAGEQIEFVDEQGSVLRGTISGVTREDGRSGSAQVRLDFWQQDSRAYLSGCNTAHVHERHGLASEGQRLGRLADFQVPVEVRAPPAHWFEERAQSGAVRPTARETPVHDIESSDPVSRVTRMISASRSTSSGLVPEEEELDYEDEVPVLDVRAVSAQKAVSSGQAVQGDRLSSRRELAVGLRSGEVSGEAGLLSRGDESILGLNAKNVDVAIQVETGDGVTESKPEGRLMLLQWLQVMAEIPWAGTGSGCAEDGGSQGVMGIRRVRMLELLQQSIAPSTRRSYEQAWLEFLQLGAVKREGGLEVCELRREDAIHFIMQQIESGLSAVTISGCVGGPDGGCSVWIVGHSFVRWAEKQAASRHFGTQLGLDGARIRVIWMGKSGMRWVCGTIPKYTCQGLADTSLFQREVNQRVSLSQELHQRPNIQTPIERFPFDLQGCSEGLPKISRKMDIVGFLKSQFVFHLLICYIFIATGLIVNFIQLFTLLILPVNKNLYRKINCRLSYCISSQLVMLLEWWSGTDCTLYTDMQSFKKYGKESAIVILNHNFEIDFLCGWNFCEKFGMLGSSKVLAKKELSYIPVIGWMWYFLEIVFCTRRWEEDRRTVVQGLHNLRDYPEDFWFLIHCEGTRFTEKKHEISMQVAEAKGLQKLKYHLLPRTKGFAITVQCLRNVVPAVYDATLNFRNNENPTLLGVLNGKKYHADLYVRRIPFEEIPEDEHECGIWLHKLYQEKDAYQEQYYRTGAFSGTPVVRPRSWCTLLNWLFWALLLMYPLFNLLVNMIISGSSLTLSIFASLIIVVSAVVRWMIGMTEINKGSTYGNNDSKQKQYKLP</sequence>
<dbReference type="AlphaFoldDB" id="A0AAV7RVK3"/>
<gene>
    <name evidence="28" type="ORF">NDU88_007974</name>
</gene>
<comment type="catalytic activity">
    <reaction evidence="1">
        <text>a 1-acyl-sn-glycero-3-phosphate + an acyl-CoA = a 1,2-diacyl-sn-glycero-3-phosphate + CoA</text>
        <dbReference type="Rhea" id="RHEA:19709"/>
        <dbReference type="ChEBI" id="CHEBI:57287"/>
        <dbReference type="ChEBI" id="CHEBI:57970"/>
        <dbReference type="ChEBI" id="CHEBI:58342"/>
        <dbReference type="ChEBI" id="CHEBI:58608"/>
        <dbReference type="EC" id="2.3.1.51"/>
    </reaction>
    <physiologicalReaction direction="left-to-right" evidence="1">
        <dbReference type="Rhea" id="RHEA:19710"/>
    </physiologicalReaction>
</comment>
<evidence type="ECO:0000256" key="6">
    <source>
        <dbReference type="ARBA" id="ARBA00013211"/>
    </source>
</evidence>
<evidence type="ECO:0000256" key="15">
    <source>
        <dbReference type="ARBA" id="ARBA00023264"/>
    </source>
</evidence>
<feature type="transmembrane region" description="Helical" evidence="26">
    <location>
        <begin position="1061"/>
        <end position="1081"/>
    </location>
</feature>
<evidence type="ECO:0000313" key="29">
    <source>
        <dbReference type="Proteomes" id="UP001066276"/>
    </source>
</evidence>
<evidence type="ECO:0000256" key="9">
    <source>
        <dbReference type="ARBA" id="ARBA00022692"/>
    </source>
</evidence>
<keyword evidence="13 26" id="KW-0472">Membrane</keyword>
<keyword evidence="7" id="KW-0444">Lipid biosynthesis</keyword>
<feature type="region of interest" description="Disordered" evidence="25">
    <location>
        <begin position="250"/>
        <end position="276"/>
    </location>
</feature>
<evidence type="ECO:0000256" key="11">
    <source>
        <dbReference type="ARBA" id="ARBA00022989"/>
    </source>
</evidence>
<keyword evidence="29" id="KW-1185">Reference proteome</keyword>
<evidence type="ECO:0000256" key="10">
    <source>
        <dbReference type="ARBA" id="ARBA00022824"/>
    </source>
</evidence>
<keyword evidence="15" id="KW-1208">Phospholipid metabolism</keyword>
<comment type="catalytic activity">
    <reaction evidence="23">
        <text>1-octadecanoyl-sn-glycero-3-phosphate + (9Z,12Z)-octadecadienoyl-CoA = 1-octadecanoyl-2-(9Z,12Z-octadecadienoyl)-sn-glycero-3-phosphate + CoA</text>
        <dbReference type="Rhea" id="RHEA:55304"/>
        <dbReference type="ChEBI" id="CHEBI:57287"/>
        <dbReference type="ChEBI" id="CHEBI:57383"/>
        <dbReference type="ChEBI" id="CHEBI:74565"/>
        <dbReference type="ChEBI" id="CHEBI:77098"/>
    </reaction>
    <physiologicalReaction direction="left-to-right" evidence="23">
        <dbReference type="Rhea" id="RHEA:55305"/>
    </physiologicalReaction>
</comment>
<evidence type="ECO:0000256" key="7">
    <source>
        <dbReference type="ARBA" id="ARBA00022516"/>
    </source>
</evidence>
<evidence type="ECO:0000256" key="24">
    <source>
        <dbReference type="ARBA" id="ARBA00049159"/>
    </source>
</evidence>
<dbReference type="Pfam" id="PF01553">
    <property type="entry name" value="Acyltransferase"/>
    <property type="match status" value="1"/>
</dbReference>
<evidence type="ECO:0000256" key="16">
    <source>
        <dbReference type="ARBA" id="ARBA00023315"/>
    </source>
</evidence>
<evidence type="ECO:0000256" key="8">
    <source>
        <dbReference type="ARBA" id="ARBA00022679"/>
    </source>
</evidence>
<dbReference type="GO" id="GO:0005789">
    <property type="term" value="C:endoplasmic reticulum membrane"/>
    <property type="evidence" value="ECO:0007669"/>
    <property type="project" value="UniProtKB-SubCell"/>
</dbReference>
<feature type="domain" description="Phospholipid/glycerol acyltransferase" evidence="27">
    <location>
        <begin position="840"/>
        <end position="962"/>
    </location>
</feature>
<protein>
    <recommendedName>
        <fullName evidence="19">1-acyl-sn-glycerol-3-phosphate acyltransferase delta</fullName>
        <ecNumber evidence="6">2.3.1.51</ecNumber>
    </recommendedName>
    <alternativeName>
        <fullName evidence="20">1-acylglycerol-3-phosphate O-acyltransferase 4</fullName>
    </alternativeName>
    <alternativeName>
        <fullName evidence="21">Lysophosphatidic acid acyltransferase delta</fullName>
    </alternativeName>
</protein>
<dbReference type="EMBL" id="JANPWB010000009">
    <property type="protein sequence ID" value="KAJ1155239.1"/>
    <property type="molecule type" value="Genomic_DNA"/>
</dbReference>
<evidence type="ECO:0000256" key="3">
    <source>
        <dbReference type="ARBA" id="ARBA00004728"/>
    </source>
</evidence>
<organism evidence="28 29">
    <name type="scientific">Pleurodeles waltl</name>
    <name type="common">Iberian ribbed newt</name>
    <dbReference type="NCBI Taxonomy" id="8319"/>
    <lineage>
        <taxon>Eukaryota</taxon>
        <taxon>Metazoa</taxon>
        <taxon>Chordata</taxon>
        <taxon>Craniata</taxon>
        <taxon>Vertebrata</taxon>
        <taxon>Euteleostomi</taxon>
        <taxon>Amphibia</taxon>
        <taxon>Batrachia</taxon>
        <taxon>Caudata</taxon>
        <taxon>Salamandroidea</taxon>
        <taxon>Salamandridae</taxon>
        <taxon>Pleurodelinae</taxon>
        <taxon>Pleurodeles</taxon>
    </lineage>
</organism>
<comment type="pathway">
    <text evidence="4">Lipid metabolism.</text>
</comment>
<keyword evidence="9 26" id="KW-0812">Transmembrane</keyword>
<comment type="pathway">
    <text evidence="3">Phospholipid metabolism; CDP-diacylglycerol biosynthesis; CDP-diacylglycerol from sn-glycerol 3-phosphate: step 2/3.</text>
</comment>
<comment type="caution">
    <text evidence="28">The sequence shown here is derived from an EMBL/GenBank/DDBJ whole genome shotgun (WGS) entry which is preliminary data.</text>
</comment>
<evidence type="ECO:0000313" key="28">
    <source>
        <dbReference type="EMBL" id="KAJ1155239.1"/>
    </source>
</evidence>
<dbReference type="Proteomes" id="UP001066276">
    <property type="component" value="Chromosome 5"/>
</dbReference>
<evidence type="ECO:0000256" key="21">
    <source>
        <dbReference type="ARBA" id="ARBA00042940"/>
    </source>
</evidence>
<evidence type="ECO:0000256" key="25">
    <source>
        <dbReference type="SAM" id="MobiDB-lite"/>
    </source>
</evidence>
<keyword evidence="10" id="KW-0256">Endoplasmic reticulum</keyword>
<evidence type="ECO:0000259" key="27">
    <source>
        <dbReference type="SMART" id="SM00563"/>
    </source>
</evidence>
<evidence type="ECO:0000256" key="26">
    <source>
        <dbReference type="SAM" id="Phobius"/>
    </source>
</evidence>
<keyword evidence="14" id="KW-0594">Phospholipid biosynthesis</keyword>
<dbReference type="GO" id="GO:0008654">
    <property type="term" value="P:phospholipid biosynthetic process"/>
    <property type="evidence" value="ECO:0007669"/>
    <property type="project" value="UniProtKB-KW"/>
</dbReference>
<evidence type="ECO:0000256" key="2">
    <source>
        <dbReference type="ARBA" id="ARBA00004477"/>
    </source>
</evidence>
<evidence type="ECO:0000256" key="5">
    <source>
        <dbReference type="ARBA" id="ARBA00008655"/>
    </source>
</evidence>
<dbReference type="InterPro" id="IPR002123">
    <property type="entry name" value="Plipid/glycerol_acylTrfase"/>
</dbReference>
<keyword evidence="12" id="KW-0443">Lipid metabolism</keyword>
<proteinExistence type="inferred from homology"/>